<gene>
    <name evidence="6" type="ORF">DES47_102162</name>
</gene>
<dbReference type="InterPro" id="IPR058163">
    <property type="entry name" value="LysR-type_TF_proteobact-type"/>
</dbReference>
<evidence type="ECO:0000256" key="3">
    <source>
        <dbReference type="ARBA" id="ARBA00023125"/>
    </source>
</evidence>
<dbReference type="Proteomes" id="UP000295361">
    <property type="component" value="Unassembled WGS sequence"/>
</dbReference>
<dbReference type="AlphaFoldDB" id="A0A4R6QP54"/>
<keyword evidence="2" id="KW-0805">Transcription regulation</keyword>
<dbReference type="RefSeq" id="WP_133699885.1">
    <property type="nucleotide sequence ID" value="NZ_SNXS01000002.1"/>
</dbReference>
<evidence type="ECO:0000256" key="1">
    <source>
        <dbReference type="ARBA" id="ARBA00009437"/>
    </source>
</evidence>
<reference evidence="6 7" key="1">
    <citation type="submission" date="2019-03" db="EMBL/GenBank/DDBJ databases">
        <title>Genomic Encyclopedia of Type Strains, Phase IV (KMG-IV): sequencing the most valuable type-strain genomes for metagenomic binning, comparative biology and taxonomic classification.</title>
        <authorList>
            <person name="Goeker M."/>
        </authorList>
    </citation>
    <scope>NUCLEOTIDE SEQUENCE [LARGE SCALE GENOMIC DNA]</scope>
    <source>
        <strain evidence="6 7">DSM 16998</strain>
    </source>
</reference>
<dbReference type="InterPro" id="IPR000847">
    <property type="entry name" value="LysR_HTH_N"/>
</dbReference>
<dbReference type="GO" id="GO:0003700">
    <property type="term" value="F:DNA-binding transcription factor activity"/>
    <property type="evidence" value="ECO:0007669"/>
    <property type="project" value="InterPro"/>
</dbReference>
<keyword evidence="3" id="KW-0238">DNA-binding</keyword>
<accession>A0A4R6QP54</accession>
<evidence type="ECO:0000256" key="2">
    <source>
        <dbReference type="ARBA" id="ARBA00023015"/>
    </source>
</evidence>
<name>A0A4R6QP54_9BURK</name>
<keyword evidence="4" id="KW-0804">Transcription</keyword>
<comment type="similarity">
    <text evidence="1">Belongs to the LysR transcriptional regulatory family.</text>
</comment>
<dbReference type="SUPFAM" id="SSF53850">
    <property type="entry name" value="Periplasmic binding protein-like II"/>
    <property type="match status" value="1"/>
</dbReference>
<dbReference type="InterPro" id="IPR036388">
    <property type="entry name" value="WH-like_DNA-bd_sf"/>
</dbReference>
<keyword evidence="7" id="KW-1185">Reference proteome</keyword>
<dbReference type="Gene3D" id="1.10.10.10">
    <property type="entry name" value="Winged helix-like DNA-binding domain superfamily/Winged helix DNA-binding domain"/>
    <property type="match status" value="1"/>
</dbReference>
<protein>
    <submittedName>
        <fullName evidence="6">LysR family transcriptional regulator</fullName>
    </submittedName>
</protein>
<dbReference type="Pfam" id="PF00126">
    <property type="entry name" value="HTH_1"/>
    <property type="match status" value="1"/>
</dbReference>
<organism evidence="6 7">
    <name type="scientific">Roseateles toxinivorans</name>
    <dbReference type="NCBI Taxonomy" id="270368"/>
    <lineage>
        <taxon>Bacteria</taxon>
        <taxon>Pseudomonadati</taxon>
        <taxon>Pseudomonadota</taxon>
        <taxon>Betaproteobacteria</taxon>
        <taxon>Burkholderiales</taxon>
        <taxon>Sphaerotilaceae</taxon>
        <taxon>Roseateles</taxon>
    </lineage>
</organism>
<proteinExistence type="inferred from homology"/>
<dbReference type="Gene3D" id="3.40.190.290">
    <property type="match status" value="1"/>
</dbReference>
<sequence>MNQPLPSTPALLAFRRVAELRSFKAAAASLGLTGGAVSKLVAQLEAELGVRLLTRSTRHVALSEAGARYLASVGAALDALGEAGASLREQAERVGGRLKVAVPSSFALMWLARRLPDLLVRYPELQVELSLSDQFVDLLEGGHDCALRIATALPSSSLVARRLGSVPRVLVASPAYLRHAPPLRRPQDLLQHNCLLYSLSSTPGIWPLREWRDGQWHELALEVGGSLKANNSVVLREALLAGIGLMLTPLFVVRDLLASGAVQPLLGDCMPAPHVLYGVMPQARQVPARLRAFLDFVEQACAAEPEFLIRA</sequence>
<evidence type="ECO:0000256" key="4">
    <source>
        <dbReference type="ARBA" id="ARBA00023163"/>
    </source>
</evidence>
<evidence type="ECO:0000313" key="7">
    <source>
        <dbReference type="Proteomes" id="UP000295361"/>
    </source>
</evidence>
<dbReference type="PANTHER" id="PTHR30537:SF5">
    <property type="entry name" value="HTH-TYPE TRANSCRIPTIONAL ACTIVATOR TTDR-RELATED"/>
    <property type="match status" value="1"/>
</dbReference>
<dbReference type="SUPFAM" id="SSF46785">
    <property type="entry name" value="Winged helix' DNA-binding domain"/>
    <property type="match status" value="1"/>
</dbReference>
<dbReference type="InParanoid" id="A0A4R6QP54"/>
<dbReference type="CDD" id="cd08422">
    <property type="entry name" value="PBP2_CrgA_like"/>
    <property type="match status" value="1"/>
</dbReference>
<dbReference type="Pfam" id="PF03466">
    <property type="entry name" value="LysR_substrate"/>
    <property type="match status" value="1"/>
</dbReference>
<dbReference type="GO" id="GO:0003677">
    <property type="term" value="F:DNA binding"/>
    <property type="evidence" value="ECO:0007669"/>
    <property type="project" value="UniProtKB-KW"/>
</dbReference>
<feature type="domain" description="HTH lysR-type" evidence="5">
    <location>
        <begin position="6"/>
        <end position="63"/>
    </location>
</feature>
<dbReference type="InterPro" id="IPR036390">
    <property type="entry name" value="WH_DNA-bd_sf"/>
</dbReference>
<dbReference type="OrthoDB" id="9026421at2"/>
<evidence type="ECO:0000313" key="6">
    <source>
        <dbReference type="EMBL" id="TDP72417.1"/>
    </source>
</evidence>
<dbReference type="InterPro" id="IPR005119">
    <property type="entry name" value="LysR_subst-bd"/>
</dbReference>
<comment type="caution">
    <text evidence="6">The sequence shown here is derived from an EMBL/GenBank/DDBJ whole genome shotgun (WGS) entry which is preliminary data.</text>
</comment>
<dbReference type="PANTHER" id="PTHR30537">
    <property type="entry name" value="HTH-TYPE TRANSCRIPTIONAL REGULATOR"/>
    <property type="match status" value="1"/>
</dbReference>
<evidence type="ECO:0000259" key="5">
    <source>
        <dbReference type="PROSITE" id="PS50931"/>
    </source>
</evidence>
<dbReference type="PROSITE" id="PS50931">
    <property type="entry name" value="HTH_LYSR"/>
    <property type="match status" value="1"/>
</dbReference>
<dbReference type="EMBL" id="SNXS01000002">
    <property type="protein sequence ID" value="TDP72417.1"/>
    <property type="molecule type" value="Genomic_DNA"/>
</dbReference>